<dbReference type="AlphaFoldDB" id="A0A0F9AS17"/>
<keyword evidence="1" id="KW-1133">Transmembrane helix</keyword>
<name>A0A0F9AS17_9ZZZZ</name>
<proteinExistence type="predicted"/>
<feature type="domain" description="Transglycosylase SLT" evidence="2">
    <location>
        <begin position="80"/>
        <end position="178"/>
    </location>
</feature>
<sequence length="209" mass="25380">MTNKEKELEQKVKIEKWLLITSIIFITLIIGIGFTIYWNWWISERKIQFMISELPQKPEKVAQSFMKWLKYYGHDDRWLEAFSLLHSESDGIIKAKSRKGCKGLMMIARKTAGYTRERLRKYMRDTSIYNIDFNLASGFLHLRNLKLHWTKDDWLLTIEVYNTGWYYYNNKKKRAPAHMKRYGINYADFSIKWKKYSSFWNLFKKEVKK</sequence>
<dbReference type="InterPro" id="IPR008258">
    <property type="entry name" value="Transglycosylase_SLT_dom_1"/>
</dbReference>
<organism evidence="3">
    <name type="scientific">marine sediment metagenome</name>
    <dbReference type="NCBI Taxonomy" id="412755"/>
    <lineage>
        <taxon>unclassified sequences</taxon>
        <taxon>metagenomes</taxon>
        <taxon>ecological metagenomes</taxon>
    </lineage>
</organism>
<dbReference type="InterPro" id="IPR023346">
    <property type="entry name" value="Lysozyme-like_dom_sf"/>
</dbReference>
<comment type="caution">
    <text evidence="3">The sequence shown here is derived from an EMBL/GenBank/DDBJ whole genome shotgun (WGS) entry which is preliminary data.</text>
</comment>
<dbReference type="Gene3D" id="1.10.530.10">
    <property type="match status" value="1"/>
</dbReference>
<keyword evidence="1" id="KW-0812">Transmembrane</keyword>
<feature type="transmembrane region" description="Helical" evidence="1">
    <location>
        <begin position="17"/>
        <end position="40"/>
    </location>
</feature>
<protein>
    <recommendedName>
        <fullName evidence="2">Transglycosylase SLT domain-containing protein</fullName>
    </recommendedName>
</protein>
<dbReference type="SUPFAM" id="SSF53955">
    <property type="entry name" value="Lysozyme-like"/>
    <property type="match status" value="1"/>
</dbReference>
<evidence type="ECO:0000313" key="3">
    <source>
        <dbReference type="EMBL" id="KKL12200.1"/>
    </source>
</evidence>
<evidence type="ECO:0000256" key="1">
    <source>
        <dbReference type="SAM" id="Phobius"/>
    </source>
</evidence>
<gene>
    <name evidence="3" type="ORF">LCGC14_2538180</name>
</gene>
<reference evidence="3" key="1">
    <citation type="journal article" date="2015" name="Nature">
        <title>Complex archaea that bridge the gap between prokaryotes and eukaryotes.</title>
        <authorList>
            <person name="Spang A."/>
            <person name="Saw J.H."/>
            <person name="Jorgensen S.L."/>
            <person name="Zaremba-Niedzwiedzka K."/>
            <person name="Martijn J."/>
            <person name="Lind A.E."/>
            <person name="van Eijk R."/>
            <person name="Schleper C."/>
            <person name="Guy L."/>
            <person name="Ettema T.J."/>
        </authorList>
    </citation>
    <scope>NUCLEOTIDE SEQUENCE</scope>
</reference>
<dbReference type="Pfam" id="PF01464">
    <property type="entry name" value="SLT"/>
    <property type="match status" value="1"/>
</dbReference>
<evidence type="ECO:0000259" key="2">
    <source>
        <dbReference type="Pfam" id="PF01464"/>
    </source>
</evidence>
<dbReference type="EMBL" id="LAZR01041356">
    <property type="protein sequence ID" value="KKL12200.1"/>
    <property type="molecule type" value="Genomic_DNA"/>
</dbReference>
<accession>A0A0F9AS17</accession>
<keyword evidence="1" id="KW-0472">Membrane</keyword>